<accession>A0AA88CQW2</accession>
<evidence type="ECO:0000256" key="1">
    <source>
        <dbReference type="SAM" id="MobiDB-lite"/>
    </source>
</evidence>
<proteinExistence type="predicted"/>
<sequence length="115" mass="13303">MKKTELRWPGSPSMNSEESATTTGFKNGLDDHHRHAIGGEDTSSTSSSERKTGTTSHQWQIRRRNQLMRVLGEDQNPEMDFGQVWILINILGDFSWALICYYKDYYITNISDRRC</sequence>
<reference evidence="2" key="1">
    <citation type="submission" date="2023-07" db="EMBL/GenBank/DDBJ databases">
        <title>draft genome sequence of fig (Ficus carica).</title>
        <authorList>
            <person name="Takahashi T."/>
            <person name="Nishimura K."/>
        </authorList>
    </citation>
    <scope>NUCLEOTIDE SEQUENCE</scope>
</reference>
<name>A0AA88CQW2_FICCA</name>
<feature type="compositionally biased region" description="Polar residues" evidence="1">
    <location>
        <begin position="12"/>
        <end position="25"/>
    </location>
</feature>
<dbReference type="Proteomes" id="UP001187192">
    <property type="component" value="Unassembled WGS sequence"/>
</dbReference>
<evidence type="ECO:0000313" key="2">
    <source>
        <dbReference type="EMBL" id="GMN27550.1"/>
    </source>
</evidence>
<feature type="region of interest" description="Disordered" evidence="1">
    <location>
        <begin position="1"/>
        <end position="59"/>
    </location>
</feature>
<protein>
    <submittedName>
        <fullName evidence="2">Uncharacterized protein</fullName>
    </submittedName>
</protein>
<dbReference type="EMBL" id="BTGU01003148">
    <property type="protein sequence ID" value="GMN27550.1"/>
    <property type="molecule type" value="Genomic_DNA"/>
</dbReference>
<keyword evidence="3" id="KW-1185">Reference proteome</keyword>
<evidence type="ECO:0000313" key="3">
    <source>
        <dbReference type="Proteomes" id="UP001187192"/>
    </source>
</evidence>
<gene>
    <name evidence="2" type="ORF">TIFTF001_044135</name>
</gene>
<organism evidence="2 3">
    <name type="scientific">Ficus carica</name>
    <name type="common">Common fig</name>
    <dbReference type="NCBI Taxonomy" id="3494"/>
    <lineage>
        <taxon>Eukaryota</taxon>
        <taxon>Viridiplantae</taxon>
        <taxon>Streptophyta</taxon>
        <taxon>Embryophyta</taxon>
        <taxon>Tracheophyta</taxon>
        <taxon>Spermatophyta</taxon>
        <taxon>Magnoliopsida</taxon>
        <taxon>eudicotyledons</taxon>
        <taxon>Gunneridae</taxon>
        <taxon>Pentapetalae</taxon>
        <taxon>rosids</taxon>
        <taxon>fabids</taxon>
        <taxon>Rosales</taxon>
        <taxon>Moraceae</taxon>
        <taxon>Ficeae</taxon>
        <taxon>Ficus</taxon>
    </lineage>
</organism>
<dbReference type="AlphaFoldDB" id="A0AA88CQW2"/>
<comment type="caution">
    <text evidence="2">The sequence shown here is derived from an EMBL/GenBank/DDBJ whole genome shotgun (WGS) entry which is preliminary data.</text>
</comment>